<feature type="transmembrane region" description="Helical" evidence="6">
    <location>
        <begin position="12"/>
        <end position="30"/>
    </location>
</feature>
<keyword evidence="5 6" id="KW-0472">Membrane</keyword>
<comment type="caution">
    <text evidence="8">The sequence shown here is derived from an EMBL/GenBank/DDBJ whole genome shotgun (WGS) entry which is preliminary data.</text>
</comment>
<evidence type="ECO:0000256" key="5">
    <source>
        <dbReference type="ARBA" id="ARBA00023136"/>
    </source>
</evidence>
<evidence type="ECO:0000256" key="6">
    <source>
        <dbReference type="SAM" id="Phobius"/>
    </source>
</evidence>
<gene>
    <name evidence="8" type="ORF">RB653_008050</name>
</gene>
<reference evidence="8 9" key="1">
    <citation type="submission" date="2023-11" db="EMBL/GenBank/DDBJ databases">
        <title>Dfirmibasis_genome.</title>
        <authorList>
            <person name="Edelbroek B."/>
            <person name="Kjellin J."/>
            <person name="Jerlstrom-Hultqvist J."/>
            <person name="Soderbom F."/>
        </authorList>
    </citation>
    <scope>NUCLEOTIDE SEQUENCE [LARGE SCALE GENOMIC DNA]</scope>
    <source>
        <strain evidence="8 9">TNS-C-14</strain>
    </source>
</reference>
<feature type="transmembrane region" description="Helical" evidence="6">
    <location>
        <begin position="42"/>
        <end position="65"/>
    </location>
</feature>
<evidence type="ECO:0000313" key="8">
    <source>
        <dbReference type="EMBL" id="KAK5578380.1"/>
    </source>
</evidence>
<dbReference type="GO" id="GO:0012505">
    <property type="term" value="C:endomembrane system"/>
    <property type="evidence" value="ECO:0007669"/>
    <property type="project" value="UniProtKB-SubCell"/>
</dbReference>
<keyword evidence="9" id="KW-1185">Reference proteome</keyword>
<protein>
    <recommendedName>
        <fullName evidence="7">THH1/TOM1/TOM3 domain-containing protein</fullName>
    </recommendedName>
</protein>
<keyword evidence="3 6" id="KW-0812">Transmembrane</keyword>
<dbReference type="Pfam" id="PF06454">
    <property type="entry name" value="THH1_TOM1-3_dom"/>
    <property type="match status" value="1"/>
</dbReference>
<feature type="transmembrane region" description="Helical" evidence="6">
    <location>
        <begin position="120"/>
        <end position="143"/>
    </location>
</feature>
<feature type="transmembrane region" description="Helical" evidence="6">
    <location>
        <begin position="155"/>
        <end position="181"/>
    </location>
</feature>
<feature type="transmembrane region" description="Helical" evidence="6">
    <location>
        <begin position="85"/>
        <end position="108"/>
    </location>
</feature>
<evidence type="ECO:0000259" key="7">
    <source>
        <dbReference type="Pfam" id="PF06454"/>
    </source>
</evidence>
<dbReference type="PANTHER" id="PTHR31142:SF8">
    <property type="entry name" value="THH1_TOM1_TOM3 DOMAIN-CONTAINING PROTEIN"/>
    <property type="match status" value="1"/>
</dbReference>
<dbReference type="Proteomes" id="UP001344447">
    <property type="component" value="Unassembled WGS sequence"/>
</dbReference>
<comment type="subcellular location">
    <subcellularLocation>
        <location evidence="1">Endomembrane system</location>
        <topology evidence="1">Multi-pass membrane protein</topology>
    </subcellularLocation>
</comment>
<evidence type="ECO:0000256" key="2">
    <source>
        <dbReference type="ARBA" id="ARBA00006779"/>
    </source>
</evidence>
<name>A0AAN7TZS0_9MYCE</name>
<dbReference type="PANTHER" id="PTHR31142">
    <property type="entry name" value="TOBAMOVIRUS MULTIPLICATION PROTEIN 1-LIKE ISOFORM X1"/>
    <property type="match status" value="1"/>
</dbReference>
<dbReference type="InterPro" id="IPR040226">
    <property type="entry name" value="THH1/TOM1/TOM3"/>
</dbReference>
<feature type="transmembrane region" description="Helical" evidence="6">
    <location>
        <begin position="211"/>
        <end position="235"/>
    </location>
</feature>
<evidence type="ECO:0000256" key="3">
    <source>
        <dbReference type="ARBA" id="ARBA00022692"/>
    </source>
</evidence>
<dbReference type="InterPro" id="IPR009457">
    <property type="entry name" value="THH1/TOM1/TOM3_dom"/>
</dbReference>
<comment type="similarity">
    <text evidence="2">Belongs to the plant tobamovirus multiplication TOM1 protein family.</text>
</comment>
<dbReference type="AlphaFoldDB" id="A0AAN7TZS0"/>
<feature type="domain" description="THH1/TOM1/TOM3" evidence="7">
    <location>
        <begin position="6"/>
        <end position="266"/>
    </location>
</feature>
<evidence type="ECO:0000313" key="9">
    <source>
        <dbReference type="Proteomes" id="UP001344447"/>
    </source>
</evidence>
<proteinExistence type="inferred from homology"/>
<feature type="transmembrane region" description="Helical" evidence="6">
    <location>
        <begin position="241"/>
        <end position="259"/>
    </location>
</feature>
<keyword evidence="4 6" id="KW-1133">Transmembrane helix</keyword>
<sequence length="306" mass="35312">MAITNTYYDYSHIALISLYTLLAISSIISFMRSTTKKNVFIIFFHLVLLIASLLRAVSFSLFIVNEENVRTIDGNLLFLTNELPSFFYLTFFSMALLLSVQIFQGTLVVKAVDMQKLKTVVIIANVIVYIILAILFILDFVLFPNESASVDQPTSVFQMIIQFIAAFIYFITAVTFFVFLFKTYYQHYDDKFADAVKTQESVQFKKRSNSIIFFSFLCFLIRAVMTCLTIFLKLGFWYKDLIYYLLFEIIPISLLLYIINEMAYKAGNIVFGDRPYSEVNENSRLTETSGYLIAKYSNSPISNINK</sequence>
<evidence type="ECO:0000256" key="1">
    <source>
        <dbReference type="ARBA" id="ARBA00004127"/>
    </source>
</evidence>
<accession>A0AAN7TZS0</accession>
<organism evidence="8 9">
    <name type="scientific">Dictyostelium firmibasis</name>
    <dbReference type="NCBI Taxonomy" id="79012"/>
    <lineage>
        <taxon>Eukaryota</taxon>
        <taxon>Amoebozoa</taxon>
        <taxon>Evosea</taxon>
        <taxon>Eumycetozoa</taxon>
        <taxon>Dictyostelia</taxon>
        <taxon>Dictyosteliales</taxon>
        <taxon>Dictyosteliaceae</taxon>
        <taxon>Dictyostelium</taxon>
    </lineage>
</organism>
<evidence type="ECO:0000256" key="4">
    <source>
        <dbReference type="ARBA" id="ARBA00022989"/>
    </source>
</evidence>
<dbReference type="EMBL" id="JAVFKY010000003">
    <property type="protein sequence ID" value="KAK5578380.1"/>
    <property type="molecule type" value="Genomic_DNA"/>
</dbReference>